<accession>A0A7U4DNZ9</accession>
<evidence type="ECO:0000256" key="1">
    <source>
        <dbReference type="ARBA" id="ARBA00022603"/>
    </source>
</evidence>
<dbReference type="GO" id="GO:0032259">
    <property type="term" value="P:methylation"/>
    <property type="evidence" value="ECO:0007669"/>
    <property type="project" value="UniProtKB-KW"/>
</dbReference>
<dbReference type="Proteomes" id="UP000006365">
    <property type="component" value="Chromosome"/>
</dbReference>
<organism evidence="4 5">
    <name type="scientific">Desulfobulbus propionicus (strain ATCC 33891 / DSM 2032 / VKM B-1956 / 1pr3)</name>
    <dbReference type="NCBI Taxonomy" id="577650"/>
    <lineage>
        <taxon>Bacteria</taxon>
        <taxon>Pseudomonadati</taxon>
        <taxon>Thermodesulfobacteriota</taxon>
        <taxon>Desulfobulbia</taxon>
        <taxon>Desulfobulbales</taxon>
        <taxon>Desulfobulbaceae</taxon>
        <taxon>Desulfobulbus</taxon>
    </lineage>
</organism>
<keyword evidence="1 4" id="KW-0808">Transferase</keyword>
<dbReference type="InterPro" id="IPR050210">
    <property type="entry name" value="tRNA_Adenine-N(6)_MTase"/>
</dbReference>
<dbReference type="PANTHER" id="PTHR47739">
    <property type="entry name" value="TRNA1(VAL) (ADENINE(37)-N6)-METHYLTRANSFERASE"/>
    <property type="match status" value="1"/>
</dbReference>
<dbReference type="Pfam" id="PF05175">
    <property type="entry name" value="MTS"/>
    <property type="match status" value="1"/>
</dbReference>
<dbReference type="InterPro" id="IPR029063">
    <property type="entry name" value="SAM-dependent_MTases_sf"/>
</dbReference>
<dbReference type="Gene3D" id="3.40.50.150">
    <property type="entry name" value="Vaccinia Virus protein VP39"/>
    <property type="match status" value="1"/>
</dbReference>
<dbReference type="GO" id="GO:0008757">
    <property type="term" value="F:S-adenosylmethionine-dependent methyltransferase activity"/>
    <property type="evidence" value="ECO:0007669"/>
    <property type="project" value="UniProtKB-ARBA"/>
</dbReference>
<dbReference type="GO" id="GO:0003676">
    <property type="term" value="F:nucleic acid binding"/>
    <property type="evidence" value="ECO:0007669"/>
    <property type="project" value="InterPro"/>
</dbReference>
<dbReference type="PANTHER" id="PTHR47739:SF1">
    <property type="entry name" value="TRNA1(VAL) (ADENINE(37)-N6)-METHYLTRANSFERASE"/>
    <property type="match status" value="1"/>
</dbReference>
<dbReference type="InterPro" id="IPR002052">
    <property type="entry name" value="DNA_methylase_N6_adenine_CS"/>
</dbReference>
<gene>
    <name evidence="4" type="ordered locus">Despr_1364</name>
</gene>
<evidence type="ECO:0000313" key="5">
    <source>
        <dbReference type="Proteomes" id="UP000006365"/>
    </source>
</evidence>
<feature type="domain" description="Methyltransferase small" evidence="3">
    <location>
        <begin position="43"/>
        <end position="136"/>
    </location>
</feature>
<reference evidence="4 5" key="1">
    <citation type="journal article" date="2011" name="Stand. Genomic Sci.">
        <title>Complete genome sequence of Desulfobulbus propionicus type strain (1pr3).</title>
        <authorList>
            <person name="Pagani I."/>
            <person name="Lapidus A."/>
            <person name="Nolan M."/>
            <person name="Lucas S."/>
            <person name="Hammon N."/>
            <person name="Deshpande S."/>
            <person name="Cheng J.F."/>
            <person name="Chertkov O."/>
            <person name="Davenport K."/>
            <person name="Tapia R."/>
            <person name="Han C."/>
            <person name="Goodwin L."/>
            <person name="Pitluck S."/>
            <person name="Liolios K."/>
            <person name="Mavromatis K."/>
            <person name="Ivanova N."/>
            <person name="Mikhailova N."/>
            <person name="Pati A."/>
            <person name="Chen A."/>
            <person name="Palaniappan K."/>
            <person name="Land M."/>
            <person name="Hauser L."/>
            <person name="Chang Y.J."/>
            <person name="Jeffries C.D."/>
            <person name="Detter J.C."/>
            <person name="Brambilla E."/>
            <person name="Kannan K.P."/>
            <person name="Djao O.D."/>
            <person name="Rohde M."/>
            <person name="Pukall R."/>
            <person name="Spring S."/>
            <person name="Goker M."/>
            <person name="Sikorski J."/>
            <person name="Woyke T."/>
            <person name="Bristow J."/>
            <person name="Eisen J.A."/>
            <person name="Markowitz V."/>
            <person name="Hugenholtz P."/>
            <person name="Kyrpides N.C."/>
            <person name="Klenk H.P."/>
        </authorList>
    </citation>
    <scope>NUCLEOTIDE SEQUENCE [LARGE SCALE GENOMIC DNA]</scope>
    <source>
        <strain evidence="5">ATCC 33891 / DSM 2032 / 1pr3</strain>
    </source>
</reference>
<keyword evidence="1 4" id="KW-0489">Methyltransferase</keyword>
<evidence type="ECO:0000259" key="3">
    <source>
        <dbReference type="Pfam" id="PF05175"/>
    </source>
</evidence>
<dbReference type="AlphaFoldDB" id="A0A7U4DNZ9"/>
<protein>
    <submittedName>
        <fullName evidence="4">Methyltransferase small</fullName>
    </submittedName>
</protein>
<evidence type="ECO:0000313" key="4">
    <source>
        <dbReference type="EMBL" id="ADW17527.1"/>
    </source>
</evidence>
<dbReference type="EMBL" id="CP002364">
    <property type="protein sequence ID" value="ADW17527.1"/>
    <property type="molecule type" value="Genomic_DNA"/>
</dbReference>
<sequence>MSISREFLVPRSQACPSSNDTLFDGRLICRQSVDGYRFSVDAVLAAHFAAPRAGERLLDLGCGCGVIGLILAHRHAHIAVVSLELQEELAALTEENSRLNGFGDRLRVVRGDVRTVGEVLPPESVDWVVCNPPYGRPDSGRVNQDRQAARARHEVSGTLADFVRAAAFCVRNRGRVVFVYPARRCNTLLQALHTHRLTPKRLQPVYSYPGTDNARLVLVEAMKNGGEQIDILSPFYLYERKNGEYTPAMLALYREDPCWPR</sequence>
<dbReference type="KEGG" id="dpr:Despr_1364"/>
<dbReference type="CDD" id="cd02440">
    <property type="entry name" value="AdoMet_MTases"/>
    <property type="match status" value="1"/>
</dbReference>
<evidence type="ECO:0000256" key="2">
    <source>
        <dbReference type="ARBA" id="ARBA00022691"/>
    </source>
</evidence>
<dbReference type="SUPFAM" id="SSF53335">
    <property type="entry name" value="S-adenosyl-L-methionine-dependent methyltransferases"/>
    <property type="match status" value="1"/>
</dbReference>
<dbReference type="PROSITE" id="PS00092">
    <property type="entry name" value="N6_MTASE"/>
    <property type="match status" value="1"/>
</dbReference>
<proteinExistence type="predicted"/>
<name>A0A7U4DNZ9_DESPD</name>
<keyword evidence="2" id="KW-0949">S-adenosyl-L-methionine</keyword>
<dbReference type="GO" id="GO:0008170">
    <property type="term" value="F:N-methyltransferase activity"/>
    <property type="evidence" value="ECO:0007669"/>
    <property type="project" value="UniProtKB-ARBA"/>
</dbReference>
<dbReference type="InterPro" id="IPR007848">
    <property type="entry name" value="Small_mtfrase_dom"/>
</dbReference>
<keyword evidence="5" id="KW-1185">Reference proteome</keyword>